<dbReference type="SMART" id="SM00360">
    <property type="entry name" value="RRM"/>
    <property type="match status" value="1"/>
</dbReference>
<evidence type="ECO:0000313" key="4">
    <source>
        <dbReference type="Proteomes" id="UP000290289"/>
    </source>
</evidence>
<dbReference type="AlphaFoldDB" id="A0A498I7T9"/>
<protein>
    <recommendedName>
        <fullName evidence="2">RRM domain-containing protein</fullName>
    </recommendedName>
</protein>
<dbReference type="InterPro" id="IPR000504">
    <property type="entry name" value="RRM_dom"/>
</dbReference>
<keyword evidence="1" id="KW-0694">RNA-binding</keyword>
<dbReference type="Gramene" id="mRNA:MD13G0183400">
    <property type="protein sequence ID" value="CDS:MD13G0183400.1"/>
    <property type="gene ID" value="MD13G0183400"/>
</dbReference>
<dbReference type="CDD" id="cd00590">
    <property type="entry name" value="RRM_SF"/>
    <property type="match status" value="1"/>
</dbReference>
<dbReference type="PANTHER" id="PTHR36309">
    <property type="entry name" value="RNA-BINDING (RRM/RBD/RNP MOTIFS) FAMILY PROTEIN"/>
    <property type="match status" value="1"/>
</dbReference>
<dbReference type="PROSITE" id="PS50102">
    <property type="entry name" value="RRM"/>
    <property type="match status" value="1"/>
</dbReference>
<dbReference type="Gene3D" id="3.30.70.330">
    <property type="match status" value="1"/>
</dbReference>
<dbReference type="EMBL" id="RDQH01000339">
    <property type="protein sequence ID" value="RXH78272.1"/>
    <property type="molecule type" value="Genomic_DNA"/>
</dbReference>
<dbReference type="InterPro" id="IPR053316">
    <property type="entry name" value="Epigenetic_reg_gene_expr"/>
</dbReference>
<dbReference type="GO" id="GO:0040029">
    <property type="term" value="P:epigenetic regulation of gene expression"/>
    <property type="evidence" value="ECO:0007669"/>
    <property type="project" value="EnsemblPlants"/>
</dbReference>
<dbReference type="Pfam" id="PF00076">
    <property type="entry name" value="RRM_1"/>
    <property type="match status" value="1"/>
</dbReference>
<dbReference type="OrthoDB" id="1913496at2759"/>
<keyword evidence="4" id="KW-1185">Reference proteome</keyword>
<dbReference type="InterPro" id="IPR035979">
    <property type="entry name" value="RBD_domain_sf"/>
</dbReference>
<accession>A0A498I7T9</accession>
<evidence type="ECO:0000259" key="2">
    <source>
        <dbReference type="PROSITE" id="PS50102"/>
    </source>
</evidence>
<feature type="domain" description="RRM" evidence="2">
    <location>
        <begin position="17"/>
        <end position="100"/>
    </location>
</feature>
<dbReference type="GO" id="GO:0003723">
    <property type="term" value="F:RNA binding"/>
    <property type="evidence" value="ECO:0007669"/>
    <property type="project" value="UniProtKB-UniRule"/>
</dbReference>
<sequence length="198" mass="22763">MGTSEAEYAAFEEKVKRTVYLDNISPQVTESVMRTALSQFGNVKSVQFIPNYLESRNIPHCALVEMENPKQASVIVKEIAEFPFMILGMPRPVRARPAVANMFDERPAMPGRQIECHWLEPEDPNFEVAKKLKELHGRHTAEAAFLLKKQLEEEEKLAKMQNETLKANYKKYEMVDSVMSDGTARRLARRYNIRVSDD</sequence>
<dbReference type="GO" id="GO:0060147">
    <property type="term" value="P:regulation of post-transcriptional gene silencing"/>
    <property type="evidence" value="ECO:0007669"/>
    <property type="project" value="EnsemblPlants"/>
</dbReference>
<gene>
    <name evidence="3" type="ORF">DVH24_001790</name>
</gene>
<dbReference type="GO" id="GO:1902290">
    <property type="term" value="P:positive regulation of defense response to oomycetes"/>
    <property type="evidence" value="ECO:0007669"/>
    <property type="project" value="EnsemblPlants"/>
</dbReference>
<dbReference type="SMR" id="A0A498I7T9"/>
<evidence type="ECO:0000256" key="1">
    <source>
        <dbReference type="PROSITE-ProRule" id="PRU00176"/>
    </source>
</evidence>
<dbReference type="GO" id="GO:0005634">
    <property type="term" value="C:nucleus"/>
    <property type="evidence" value="ECO:0007669"/>
    <property type="project" value="EnsemblPlants"/>
</dbReference>
<dbReference type="InterPro" id="IPR012677">
    <property type="entry name" value="Nucleotide-bd_a/b_plait_sf"/>
</dbReference>
<comment type="caution">
    <text evidence="3">The sequence shown here is derived from an EMBL/GenBank/DDBJ whole genome shotgun (WGS) entry which is preliminary data.</text>
</comment>
<evidence type="ECO:0000313" key="3">
    <source>
        <dbReference type="EMBL" id="RXH78272.1"/>
    </source>
</evidence>
<proteinExistence type="predicted"/>
<dbReference type="GO" id="GO:0032991">
    <property type="term" value="C:protein-containing complex"/>
    <property type="evidence" value="ECO:0007669"/>
    <property type="project" value="EnsemblPlants"/>
</dbReference>
<dbReference type="GO" id="GO:0006396">
    <property type="term" value="P:RNA processing"/>
    <property type="evidence" value="ECO:0007669"/>
    <property type="project" value="EnsemblPlants"/>
</dbReference>
<dbReference type="PANTHER" id="PTHR36309:SF1">
    <property type="entry name" value="RNA-BINDING (RRM_RBD_RNP MOTIFS) FAMILY PROTEIN"/>
    <property type="match status" value="1"/>
</dbReference>
<organism evidence="3 4">
    <name type="scientific">Malus domestica</name>
    <name type="common">Apple</name>
    <name type="synonym">Pyrus malus</name>
    <dbReference type="NCBI Taxonomy" id="3750"/>
    <lineage>
        <taxon>Eukaryota</taxon>
        <taxon>Viridiplantae</taxon>
        <taxon>Streptophyta</taxon>
        <taxon>Embryophyta</taxon>
        <taxon>Tracheophyta</taxon>
        <taxon>Spermatophyta</taxon>
        <taxon>Magnoliopsida</taxon>
        <taxon>eudicotyledons</taxon>
        <taxon>Gunneridae</taxon>
        <taxon>Pentapetalae</taxon>
        <taxon>rosids</taxon>
        <taxon>fabids</taxon>
        <taxon>Rosales</taxon>
        <taxon>Rosaceae</taxon>
        <taxon>Amygdaloideae</taxon>
        <taxon>Maleae</taxon>
        <taxon>Malus</taxon>
    </lineage>
</organism>
<reference evidence="3 4" key="1">
    <citation type="submission" date="2018-10" db="EMBL/GenBank/DDBJ databases">
        <title>A high-quality apple genome assembly.</title>
        <authorList>
            <person name="Hu J."/>
        </authorList>
    </citation>
    <scope>NUCLEOTIDE SEQUENCE [LARGE SCALE GENOMIC DNA]</scope>
    <source>
        <strain evidence="4">cv. HFTH1</strain>
        <tissue evidence="3">Young leaf</tissue>
    </source>
</reference>
<dbReference type="Proteomes" id="UP000290289">
    <property type="component" value="Chromosome 13"/>
</dbReference>
<dbReference type="SUPFAM" id="SSF54928">
    <property type="entry name" value="RNA-binding domain, RBD"/>
    <property type="match status" value="1"/>
</dbReference>
<name>A0A498I7T9_MALDO</name>